<keyword evidence="2 8" id="KW-0812">Transmembrane</keyword>
<evidence type="ECO:0000259" key="9">
    <source>
        <dbReference type="PROSITE" id="PS50262"/>
    </source>
</evidence>
<organism evidence="10 11">
    <name type="scientific">Adineta ricciae</name>
    <name type="common">Rotifer</name>
    <dbReference type="NCBI Taxonomy" id="249248"/>
    <lineage>
        <taxon>Eukaryota</taxon>
        <taxon>Metazoa</taxon>
        <taxon>Spiralia</taxon>
        <taxon>Gnathifera</taxon>
        <taxon>Rotifera</taxon>
        <taxon>Eurotatoria</taxon>
        <taxon>Bdelloidea</taxon>
        <taxon>Adinetida</taxon>
        <taxon>Adinetidae</taxon>
        <taxon>Adineta</taxon>
    </lineage>
</organism>
<evidence type="ECO:0000256" key="1">
    <source>
        <dbReference type="ARBA" id="ARBA00004141"/>
    </source>
</evidence>
<dbReference type="PROSITE" id="PS50262">
    <property type="entry name" value="G_PROTEIN_RECEP_F1_2"/>
    <property type="match status" value="1"/>
</dbReference>
<dbReference type="Pfam" id="PF00001">
    <property type="entry name" value="7tm_1"/>
    <property type="match status" value="1"/>
</dbReference>
<feature type="domain" description="G-protein coupled receptors family 1 profile" evidence="9">
    <location>
        <begin position="31"/>
        <end position="302"/>
    </location>
</feature>
<comment type="caution">
    <text evidence="10">The sequence shown here is derived from an EMBL/GenBank/DDBJ whole genome shotgun (WGS) entry which is preliminary data.</text>
</comment>
<dbReference type="GO" id="GO:0005886">
    <property type="term" value="C:plasma membrane"/>
    <property type="evidence" value="ECO:0007669"/>
    <property type="project" value="TreeGrafter"/>
</dbReference>
<dbReference type="CDD" id="cd00637">
    <property type="entry name" value="7tm_classA_rhodopsin-like"/>
    <property type="match status" value="1"/>
</dbReference>
<dbReference type="PANTHER" id="PTHR24243">
    <property type="entry name" value="G-PROTEIN COUPLED RECEPTOR"/>
    <property type="match status" value="1"/>
</dbReference>
<feature type="transmembrane region" description="Helical" evidence="8">
    <location>
        <begin position="239"/>
        <end position="263"/>
    </location>
</feature>
<keyword evidence="4" id="KW-0297">G-protein coupled receptor</keyword>
<dbReference type="Proteomes" id="UP000663852">
    <property type="component" value="Unassembled WGS sequence"/>
</dbReference>
<feature type="transmembrane region" description="Helical" evidence="8">
    <location>
        <begin position="283"/>
        <end position="304"/>
    </location>
</feature>
<keyword evidence="6" id="KW-0675">Receptor</keyword>
<dbReference type="InterPro" id="IPR000276">
    <property type="entry name" value="GPCR_Rhodpsn"/>
</dbReference>
<dbReference type="InterPro" id="IPR017452">
    <property type="entry name" value="GPCR_Rhodpsn_7TM"/>
</dbReference>
<protein>
    <recommendedName>
        <fullName evidence="9">G-protein coupled receptors family 1 profile domain-containing protein</fullName>
    </recommendedName>
</protein>
<evidence type="ECO:0000256" key="3">
    <source>
        <dbReference type="ARBA" id="ARBA00022989"/>
    </source>
</evidence>
<evidence type="ECO:0000256" key="6">
    <source>
        <dbReference type="ARBA" id="ARBA00023170"/>
    </source>
</evidence>
<keyword evidence="3 8" id="KW-1133">Transmembrane helix</keyword>
<accession>A0A815KRG7</accession>
<feature type="transmembrane region" description="Helical" evidence="8">
    <location>
        <begin position="181"/>
        <end position="204"/>
    </location>
</feature>
<evidence type="ECO:0000256" key="4">
    <source>
        <dbReference type="ARBA" id="ARBA00023040"/>
    </source>
</evidence>
<proteinExistence type="predicted"/>
<keyword evidence="5 8" id="KW-0472">Membrane</keyword>
<gene>
    <name evidence="10" type="ORF">EDS130_LOCUS35940</name>
</gene>
<evidence type="ECO:0000313" key="10">
    <source>
        <dbReference type="EMBL" id="CAF1399795.1"/>
    </source>
</evidence>
<dbReference type="GO" id="GO:0004930">
    <property type="term" value="F:G protein-coupled receptor activity"/>
    <property type="evidence" value="ECO:0007669"/>
    <property type="project" value="UniProtKB-KW"/>
</dbReference>
<feature type="transmembrane region" description="Helical" evidence="8">
    <location>
        <begin position="20"/>
        <end position="40"/>
    </location>
</feature>
<keyword evidence="7" id="KW-0807">Transducer</keyword>
<dbReference type="OrthoDB" id="9998290at2759"/>
<comment type="subcellular location">
    <subcellularLocation>
        <location evidence="1">Membrane</location>
        <topology evidence="1">Multi-pass membrane protein</topology>
    </subcellularLocation>
</comment>
<evidence type="ECO:0000256" key="7">
    <source>
        <dbReference type="ARBA" id="ARBA00023224"/>
    </source>
</evidence>
<feature type="transmembrane region" description="Helical" evidence="8">
    <location>
        <begin position="93"/>
        <end position="111"/>
    </location>
</feature>
<sequence>MANTSSINFVLLNQAINRYVPVPLLFLGIIGNILNILIFVRHIFRNNICAIFFLMSTVFDSFVIFVGLLPRLLNGFGVDPTQYSGILCKLRFFITYYAGYTAAWFISLACVERYLRSSRNIHKREMMSKSRAYISILCVLLFGILAFGEQFYCIDIHQNLFGAPQSCYQLKQNISCQVVDSLMQCLFEILAPTFMMIIFGLLTVRNIRRSRHRVHVVHSNAPPLSTRTNRLIQKRDVQLVPMLLVQVTVFAVSAFPISIYKIYCIVTIYNAKSVLQMSIENTIFNVCVLSLFLNNTITFYLYTLSGRVFRKELMKLLHLS</sequence>
<reference evidence="10" key="1">
    <citation type="submission" date="2021-02" db="EMBL/GenBank/DDBJ databases">
        <authorList>
            <person name="Nowell W R."/>
        </authorList>
    </citation>
    <scope>NUCLEOTIDE SEQUENCE</scope>
</reference>
<dbReference type="AlphaFoldDB" id="A0A815KRG7"/>
<dbReference type="SUPFAM" id="SSF81321">
    <property type="entry name" value="Family A G protein-coupled receptor-like"/>
    <property type="match status" value="1"/>
</dbReference>
<name>A0A815KRG7_ADIRI</name>
<feature type="transmembrane region" description="Helical" evidence="8">
    <location>
        <begin position="132"/>
        <end position="152"/>
    </location>
</feature>
<evidence type="ECO:0000256" key="5">
    <source>
        <dbReference type="ARBA" id="ARBA00023136"/>
    </source>
</evidence>
<dbReference type="PANTHER" id="PTHR24243:SF230">
    <property type="entry name" value="G-PROTEIN COUPLED RECEPTORS FAMILY 1 PROFILE DOMAIN-CONTAINING PROTEIN"/>
    <property type="match status" value="1"/>
</dbReference>
<evidence type="ECO:0000256" key="8">
    <source>
        <dbReference type="SAM" id="Phobius"/>
    </source>
</evidence>
<dbReference type="EMBL" id="CAJNOJ010000324">
    <property type="protein sequence ID" value="CAF1399795.1"/>
    <property type="molecule type" value="Genomic_DNA"/>
</dbReference>
<evidence type="ECO:0000313" key="11">
    <source>
        <dbReference type="Proteomes" id="UP000663852"/>
    </source>
</evidence>
<feature type="transmembrane region" description="Helical" evidence="8">
    <location>
        <begin position="52"/>
        <end position="73"/>
    </location>
</feature>
<evidence type="ECO:0000256" key="2">
    <source>
        <dbReference type="ARBA" id="ARBA00022692"/>
    </source>
</evidence>
<dbReference type="Gene3D" id="1.20.1070.10">
    <property type="entry name" value="Rhodopsin 7-helix transmembrane proteins"/>
    <property type="match status" value="1"/>
</dbReference>